<sequence length="113" mass="11907">MQSGLPTLEVTAKGGRYVNTSVTGAYKRVKDKDGGKTVSYLASYLNENNLSDCSTLIPPGTSAGQKTGHNAGKSVEYGTVFRSGDERIVLSLTVENLGNDVAGDCVVNAMLLY</sequence>
<dbReference type="Proteomes" id="UP001430953">
    <property type="component" value="Unassembled WGS sequence"/>
</dbReference>
<organism evidence="1 2">
    <name type="scientific">Cardiocondyla obscurior</name>
    <dbReference type="NCBI Taxonomy" id="286306"/>
    <lineage>
        <taxon>Eukaryota</taxon>
        <taxon>Metazoa</taxon>
        <taxon>Ecdysozoa</taxon>
        <taxon>Arthropoda</taxon>
        <taxon>Hexapoda</taxon>
        <taxon>Insecta</taxon>
        <taxon>Pterygota</taxon>
        <taxon>Neoptera</taxon>
        <taxon>Endopterygota</taxon>
        <taxon>Hymenoptera</taxon>
        <taxon>Apocrita</taxon>
        <taxon>Aculeata</taxon>
        <taxon>Formicoidea</taxon>
        <taxon>Formicidae</taxon>
        <taxon>Myrmicinae</taxon>
        <taxon>Cardiocondyla</taxon>
    </lineage>
</organism>
<proteinExistence type="predicted"/>
<keyword evidence="2" id="KW-1185">Reference proteome</keyword>
<comment type="caution">
    <text evidence="1">The sequence shown here is derived from an EMBL/GenBank/DDBJ whole genome shotgun (WGS) entry which is preliminary data.</text>
</comment>
<evidence type="ECO:0000313" key="2">
    <source>
        <dbReference type="Proteomes" id="UP001430953"/>
    </source>
</evidence>
<dbReference type="AlphaFoldDB" id="A0AAW2FH06"/>
<name>A0AAW2FH06_9HYME</name>
<gene>
    <name evidence="1" type="ORF">PUN28_010602</name>
</gene>
<protein>
    <submittedName>
        <fullName evidence="1">Uncharacterized protein</fullName>
    </submittedName>
</protein>
<dbReference type="EMBL" id="JADYXP020000010">
    <property type="protein sequence ID" value="KAL0115123.1"/>
    <property type="molecule type" value="Genomic_DNA"/>
</dbReference>
<reference evidence="1 2" key="1">
    <citation type="submission" date="2023-03" db="EMBL/GenBank/DDBJ databases">
        <title>High recombination rates correlate with genetic variation in Cardiocondyla obscurior ants.</title>
        <authorList>
            <person name="Errbii M."/>
        </authorList>
    </citation>
    <scope>NUCLEOTIDE SEQUENCE [LARGE SCALE GENOMIC DNA]</scope>
    <source>
        <strain evidence="1">Alpha-2009</strain>
        <tissue evidence="1">Whole body</tissue>
    </source>
</reference>
<accession>A0AAW2FH06</accession>
<evidence type="ECO:0000313" key="1">
    <source>
        <dbReference type="EMBL" id="KAL0115123.1"/>
    </source>
</evidence>